<reference evidence="1" key="1">
    <citation type="submission" date="2021-02" db="EMBL/GenBank/DDBJ databases">
        <authorList>
            <consortium name="DOE Joint Genome Institute"/>
            <person name="Ahrendt S."/>
            <person name="Looney B.P."/>
            <person name="Miyauchi S."/>
            <person name="Morin E."/>
            <person name="Drula E."/>
            <person name="Courty P.E."/>
            <person name="Chicoki N."/>
            <person name="Fauchery L."/>
            <person name="Kohler A."/>
            <person name="Kuo A."/>
            <person name="Labutti K."/>
            <person name="Pangilinan J."/>
            <person name="Lipzen A."/>
            <person name="Riley R."/>
            <person name="Andreopoulos W."/>
            <person name="He G."/>
            <person name="Johnson J."/>
            <person name="Barry K.W."/>
            <person name="Grigoriev I.V."/>
            <person name="Nagy L."/>
            <person name="Hibbett D."/>
            <person name="Henrissat B."/>
            <person name="Matheny P.B."/>
            <person name="Labbe J."/>
            <person name="Martin F."/>
        </authorList>
    </citation>
    <scope>NUCLEOTIDE SEQUENCE</scope>
    <source>
        <strain evidence="1">EC-137</strain>
    </source>
</reference>
<gene>
    <name evidence="1" type="ORF">K488DRAFT_43095</name>
</gene>
<accession>A0ACB8QVH4</accession>
<protein>
    <submittedName>
        <fullName evidence="1">Uncharacterized protein</fullName>
    </submittedName>
</protein>
<evidence type="ECO:0000313" key="2">
    <source>
        <dbReference type="Proteomes" id="UP000814128"/>
    </source>
</evidence>
<sequence>QVPNVKLRPVQKTSSRRRTPPPSVTPASSPPLTEDPSSSYVDPCPRPLRGVVLCATGVDKSTVFGKATEMGASTNVDFTDRITHLIAERPGGAKYLCAVERKIPILKPSWILDNFEIWLRGDFFDFEESIEQHRLPIFDRVILCLSGYEDIPTRTEINRKVTRNGGIYVKALERPVRVTHLICSGSEETDKMKYARKFNERREANIKIVWEEWFNDCLEYGAGQFDETPYLIEKPRPEPRAMTQLPPLPPSIQRVIQPIPINPDPLPEPEPFFAEEEEIAQARRVPAVTVRVWETLLKHRGFVQQGNKLVRVDRAEGVKPSQRTAAPESLPPGKGQSALATFSRTKSFAPSRPETELPKQPFRRATSLMPVRNTPTPELAPVPESAPSQIQACAKPGIFSGIRFRARGEARSTSVRGAVEGCGGIWIEGADEEHEADIILVRLVSGSALYRAETDEAECTKYRTECWMEACLARERVCAVDEHISFMPLGIEVPIPSASDIVLSPSGLDIAEDTWVKRLTRALGILHAPTFSRASTHLLCPAGSGQKFKKAHDWGIPVISMEWLKQMTTTGTVPSVFDYLVLYPAGQGVQAKGKQKAVRGVNPSQNGQPPTSSQIFLRCELLSNSPCACSGCPIRCRTTSSNGYGYRHRTHCRPRTIWPADASVQRIGGRSGRRFAPSPDANA</sequence>
<comment type="caution">
    <text evidence="1">The sequence shown here is derived from an EMBL/GenBank/DDBJ whole genome shotgun (WGS) entry which is preliminary data.</text>
</comment>
<dbReference type="Proteomes" id="UP000814128">
    <property type="component" value="Unassembled WGS sequence"/>
</dbReference>
<dbReference type="EMBL" id="MU273483">
    <property type="protein sequence ID" value="KAI0035513.1"/>
    <property type="molecule type" value="Genomic_DNA"/>
</dbReference>
<feature type="non-terminal residue" evidence="1">
    <location>
        <position position="1"/>
    </location>
</feature>
<proteinExistence type="predicted"/>
<name>A0ACB8QVH4_9AGAM</name>
<reference evidence="1" key="2">
    <citation type="journal article" date="2022" name="New Phytol.">
        <title>Evolutionary transition to the ectomycorrhizal habit in the genomes of a hyperdiverse lineage of mushroom-forming fungi.</title>
        <authorList>
            <person name="Looney B."/>
            <person name="Miyauchi S."/>
            <person name="Morin E."/>
            <person name="Drula E."/>
            <person name="Courty P.E."/>
            <person name="Kohler A."/>
            <person name="Kuo A."/>
            <person name="LaButti K."/>
            <person name="Pangilinan J."/>
            <person name="Lipzen A."/>
            <person name="Riley R."/>
            <person name="Andreopoulos W."/>
            <person name="He G."/>
            <person name="Johnson J."/>
            <person name="Nolan M."/>
            <person name="Tritt A."/>
            <person name="Barry K.W."/>
            <person name="Grigoriev I.V."/>
            <person name="Nagy L.G."/>
            <person name="Hibbett D."/>
            <person name="Henrissat B."/>
            <person name="Matheny P.B."/>
            <person name="Labbe J."/>
            <person name="Martin F.M."/>
        </authorList>
    </citation>
    <scope>NUCLEOTIDE SEQUENCE</scope>
    <source>
        <strain evidence="1">EC-137</strain>
    </source>
</reference>
<keyword evidence="2" id="KW-1185">Reference proteome</keyword>
<evidence type="ECO:0000313" key="1">
    <source>
        <dbReference type="EMBL" id="KAI0035513.1"/>
    </source>
</evidence>
<organism evidence="1 2">
    <name type="scientific">Vararia minispora EC-137</name>
    <dbReference type="NCBI Taxonomy" id="1314806"/>
    <lineage>
        <taxon>Eukaryota</taxon>
        <taxon>Fungi</taxon>
        <taxon>Dikarya</taxon>
        <taxon>Basidiomycota</taxon>
        <taxon>Agaricomycotina</taxon>
        <taxon>Agaricomycetes</taxon>
        <taxon>Russulales</taxon>
        <taxon>Lachnocladiaceae</taxon>
        <taxon>Vararia</taxon>
    </lineage>
</organism>